<dbReference type="EMBL" id="MN740447">
    <property type="protein sequence ID" value="QHU26996.1"/>
    <property type="molecule type" value="Genomic_DNA"/>
</dbReference>
<accession>A0A6C0L7Q9</accession>
<organism evidence="2">
    <name type="scientific">viral metagenome</name>
    <dbReference type="NCBI Taxonomy" id="1070528"/>
    <lineage>
        <taxon>unclassified sequences</taxon>
        <taxon>metagenomes</taxon>
        <taxon>organismal metagenomes</taxon>
    </lineage>
</organism>
<evidence type="ECO:0000256" key="1">
    <source>
        <dbReference type="SAM" id="MobiDB-lite"/>
    </source>
</evidence>
<feature type="region of interest" description="Disordered" evidence="1">
    <location>
        <begin position="57"/>
        <end position="165"/>
    </location>
</feature>
<dbReference type="AlphaFoldDB" id="A0A6C0L7Q9"/>
<feature type="compositionally biased region" description="Basic residues" evidence="1">
    <location>
        <begin position="132"/>
        <end position="165"/>
    </location>
</feature>
<evidence type="ECO:0000313" key="2">
    <source>
        <dbReference type="EMBL" id="QHU26996.1"/>
    </source>
</evidence>
<name>A0A6C0L7Q9_9ZZZZ</name>
<protein>
    <submittedName>
        <fullName evidence="2">Uncharacterized protein</fullName>
    </submittedName>
</protein>
<sequence>MYYYIFYLAYQKYFIFCQYYIEMAEPIIQEKKEEEENMMDVSTEPVNNENMDVSQNADEMLNSQEAEEPMVQESSPQPEPSMENENVPIPETEPEPMEISPELTFPPSKKTRRAKCPPGCMRKPKCSSTGGKRSKKSKKTKKGGKKSRKSRKLKKGGRKSRKSRK</sequence>
<reference evidence="2" key="1">
    <citation type="journal article" date="2020" name="Nature">
        <title>Giant virus diversity and host interactions through global metagenomics.</title>
        <authorList>
            <person name="Schulz F."/>
            <person name="Roux S."/>
            <person name="Paez-Espino D."/>
            <person name="Jungbluth S."/>
            <person name="Walsh D.A."/>
            <person name="Denef V.J."/>
            <person name="McMahon K.D."/>
            <person name="Konstantinidis K.T."/>
            <person name="Eloe-Fadrosh E.A."/>
            <person name="Kyrpides N.C."/>
            <person name="Woyke T."/>
        </authorList>
    </citation>
    <scope>NUCLEOTIDE SEQUENCE</scope>
    <source>
        <strain evidence="2">GVMAG-M-3300027759-42</strain>
    </source>
</reference>
<proteinExistence type="predicted"/>